<feature type="signal peptide" evidence="2">
    <location>
        <begin position="1"/>
        <end position="22"/>
    </location>
</feature>
<feature type="chain" id="PRO_5007299250" description="Aminopeptidase" evidence="2">
    <location>
        <begin position="23"/>
        <end position="400"/>
    </location>
</feature>
<dbReference type="RefSeq" id="WP_068393292.1">
    <property type="nucleotide sequence ID" value="NZ_LSZO01000219.1"/>
</dbReference>
<sequence length="400" mass="42185">MKQLKFFGSALSIALLTGCVCAQDRARDLGIPFEGEPGALNAITDVAGVLVGHATLIKGEGPLTVGAGPVRTGVTVVLPRGKDNERPVYAGFYNLNGNGEMTGQSYLEDYGIAYGPIGISNTNAIGDVYSGIQKWTSRRFGEALWPVVGETYDGVLNDIEGFHVTPETAMQALDAAKGGRVAEGNVGGGTGMRCFGFKGGIGTSSRVFDVVDTRYTLGVLVQCNTGDRTVLRIAGVPVGAELADRYLSCYDPNMPGQTRQPLCADGEGGQQSADEGSIIIIVATDAPLNPSQLDRVARRASLGLARLGTYSGNGSGDLILAFSTDANVNDVSDRETQPAVQFPTGRIDAVFKATVEATEEAIVNALVTARTMTGINGRRLYGLPHDEVVKLMRQYGRAER</sequence>
<accession>A0A139SHZ0</accession>
<dbReference type="OrthoDB" id="9770388at2"/>
<reference evidence="3 4" key="1">
    <citation type="submission" date="2016-02" db="EMBL/GenBank/DDBJ databases">
        <authorList>
            <person name="Wen L."/>
            <person name="He K."/>
            <person name="Yang H."/>
        </authorList>
    </citation>
    <scope>NUCLEOTIDE SEQUENCE [LARGE SCALE GENOMIC DNA]</scope>
    <source>
        <strain evidence="3 4">CV58</strain>
    </source>
</reference>
<comment type="similarity">
    <text evidence="1">Belongs to the peptidase S58 family.</text>
</comment>
<keyword evidence="4" id="KW-1185">Reference proteome</keyword>
<name>A0A139SHZ0_9GAMM</name>
<protein>
    <recommendedName>
        <fullName evidence="5">Aminopeptidase</fullName>
    </recommendedName>
</protein>
<dbReference type="PANTHER" id="PTHR36512:SF3">
    <property type="entry name" value="BLR5678 PROTEIN"/>
    <property type="match status" value="1"/>
</dbReference>
<dbReference type="EMBL" id="LSZO01000219">
    <property type="protein sequence ID" value="KXU34100.1"/>
    <property type="molecule type" value="Genomic_DNA"/>
</dbReference>
<comment type="caution">
    <text evidence="3">The sequence shown here is derived from an EMBL/GenBank/DDBJ whole genome shotgun (WGS) entry which is preliminary data.</text>
</comment>
<evidence type="ECO:0000313" key="3">
    <source>
        <dbReference type="EMBL" id="KXU34100.1"/>
    </source>
</evidence>
<evidence type="ECO:0008006" key="5">
    <source>
        <dbReference type="Google" id="ProtNLM"/>
    </source>
</evidence>
<dbReference type="InterPro" id="IPR016117">
    <property type="entry name" value="ArgJ-like_dom_sf"/>
</dbReference>
<dbReference type="Pfam" id="PF03576">
    <property type="entry name" value="Peptidase_S58"/>
    <property type="match status" value="1"/>
</dbReference>
<dbReference type="InterPro" id="IPR005321">
    <property type="entry name" value="Peptidase_S58_DmpA"/>
</dbReference>
<evidence type="ECO:0000256" key="1">
    <source>
        <dbReference type="ARBA" id="ARBA00007068"/>
    </source>
</evidence>
<dbReference type="Proteomes" id="UP000072660">
    <property type="component" value="Unassembled WGS sequence"/>
</dbReference>
<gene>
    <name evidence="3" type="ORF">AXE65_07770</name>
</gene>
<dbReference type="CDD" id="cd02253">
    <property type="entry name" value="DmpA"/>
    <property type="match status" value="1"/>
</dbReference>
<proteinExistence type="inferred from homology"/>
<dbReference type="Gene3D" id="3.60.70.12">
    <property type="entry name" value="L-amino peptidase D-ALA esterase/amidase"/>
    <property type="match status" value="1"/>
</dbReference>
<dbReference type="GO" id="GO:0004177">
    <property type="term" value="F:aminopeptidase activity"/>
    <property type="evidence" value="ECO:0007669"/>
    <property type="project" value="TreeGrafter"/>
</dbReference>
<dbReference type="SUPFAM" id="SSF56266">
    <property type="entry name" value="DmpA/ArgJ-like"/>
    <property type="match status" value="1"/>
</dbReference>
<evidence type="ECO:0000256" key="2">
    <source>
        <dbReference type="SAM" id="SignalP"/>
    </source>
</evidence>
<keyword evidence="2" id="KW-0732">Signal</keyword>
<dbReference type="PROSITE" id="PS51257">
    <property type="entry name" value="PROKAR_LIPOPROTEIN"/>
    <property type="match status" value="1"/>
</dbReference>
<organism evidence="3 4">
    <name type="scientific">Ventosimonas gracilis</name>
    <dbReference type="NCBI Taxonomy" id="1680762"/>
    <lineage>
        <taxon>Bacteria</taxon>
        <taxon>Pseudomonadati</taxon>
        <taxon>Pseudomonadota</taxon>
        <taxon>Gammaproteobacteria</taxon>
        <taxon>Pseudomonadales</taxon>
        <taxon>Ventosimonadaceae</taxon>
        <taxon>Ventosimonas</taxon>
    </lineage>
</organism>
<evidence type="ECO:0000313" key="4">
    <source>
        <dbReference type="Proteomes" id="UP000072660"/>
    </source>
</evidence>
<dbReference type="PANTHER" id="PTHR36512">
    <property type="entry name" value="D-AMINOPEPTIDASE"/>
    <property type="match status" value="1"/>
</dbReference>
<dbReference type="AlphaFoldDB" id="A0A139SHZ0"/>